<evidence type="ECO:0000256" key="2">
    <source>
        <dbReference type="ARBA" id="ARBA00009743"/>
    </source>
</evidence>
<feature type="domain" description="F5/8 type C" evidence="8">
    <location>
        <begin position="419"/>
        <end position="569"/>
    </location>
</feature>
<dbReference type="Pfam" id="PF17801">
    <property type="entry name" value="Melibiase_C"/>
    <property type="match status" value="1"/>
</dbReference>
<accession>A0ABM9BR04</accession>
<evidence type="ECO:0000259" key="9">
    <source>
        <dbReference type="PROSITE" id="PS51766"/>
    </source>
</evidence>
<dbReference type="SUPFAM" id="SSF49785">
    <property type="entry name" value="Galactose-binding domain-like"/>
    <property type="match status" value="1"/>
</dbReference>
<dbReference type="SMART" id="SM00635">
    <property type="entry name" value="BID_2"/>
    <property type="match status" value="1"/>
</dbReference>
<dbReference type="Pfam" id="PF16499">
    <property type="entry name" value="Melibiase_2"/>
    <property type="match status" value="1"/>
</dbReference>
<dbReference type="InterPro" id="IPR016134">
    <property type="entry name" value="Dockerin_dom"/>
</dbReference>
<dbReference type="InterPro" id="IPR002241">
    <property type="entry name" value="Glyco_hydro_27"/>
</dbReference>
<comment type="catalytic activity">
    <reaction evidence="6">
        <text>Hydrolysis of terminal, non-reducing alpha-D-galactose residues in alpha-D-galactosides, including galactose oligosaccharides, galactomannans and galactolipids.</text>
        <dbReference type="EC" id="3.2.1.22"/>
    </reaction>
</comment>
<dbReference type="SUPFAM" id="SSF49384">
    <property type="entry name" value="Carbohydrate-binding domain"/>
    <property type="match status" value="1"/>
</dbReference>
<feature type="chain" id="PRO_5045666000" description="Alpha-galactosidase" evidence="7">
    <location>
        <begin position="29"/>
        <end position="863"/>
    </location>
</feature>
<dbReference type="Gene3D" id="2.60.40.1180">
    <property type="entry name" value="Golgi alpha-mannosidase II"/>
    <property type="match status" value="1"/>
</dbReference>
<dbReference type="SUPFAM" id="SSF51011">
    <property type="entry name" value="Glycosyl hydrolase domain"/>
    <property type="match status" value="1"/>
</dbReference>
<dbReference type="Gene3D" id="1.10.1330.10">
    <property type="entry name" value="Dockerin domain"/>
    <property type="match status" value="1"/>
</dbReference>
<dbReference type="Gene3D" id="2.60.120.260">
    <property type="entry name" value="Galactose-binding domain-like"/>
    <property type="match status" value="1"/>
</dbReference>
<name>A0ABM9BR04_9BACL</name>
<evidence type="ECO:0000256" key="5">
    <source>
        <dbReference type="ARBA" id="ARBA00023295"/>
    </source>
</evidence>
<dbReference type="InterPro" id="IPR013785">
    <property type="entry name" value="Aldolase_TIM"/>
</dbReference>
<dbReference type="Pfam" id="PF00404">
    <property type="entry name" value="Dockerin_1"/>
    <property type="match status" value="1"/>
</dbReference>
<dbReference type="SUPFAM" id="SSF49373">
    <property type="entry name" value="Invasin/intimin cell-adhesion fragments"/>
    <property type="match status" value="1"/>
</dbReference>
<dbReference type="InterPro" id="IPR018247">
    <property type="entry name" value="EF_Hand_1_Ca_BS"/>
</dbReference>
<evidence type="ECO:0000313" key="10">
    <source>
        <dbReference type="EMBL" id="CAH1192857.1"/>
    </source>
</evidence>
<evidence type="ECO:0000256" key="3">
    <source>
        <dbReference type="ARBA" id="ARBA00022729"/>
    </source>
</evidence>
<dbReference type="PRINTS" id="PR00740">
    <property type="entry name" value="GLHYDRLASE27"/>
</dbReference>
<dbReference type="SUPFAM" id="SSF63446">
    <property type="entry name" value="Type I dockerin domain"/>
    <property type="match status" value="1"/>
</dbReference>
<dbReference type="CDD" id="cd14254">
    <property type="entry name" value="Dockerin_II"/>
    <property type="match status" value="1"/>
</dbReference>
<keyword evidence="11" id="KW-1185">Reference proteome</keyword>
<dbReference type="PROSITE" id="PS00512">
    <property type="entry name" value="ALPHA_GALACTOSIDASE"/>
    <property type="match status" value="1"/>
</dbReference>
<dbReference type="InterPro" id="IPR017853">
    <property type="entry name" value="GH"/>
</dbReference>
<dbReference type="InterPro" id="IPR008965">
    <property type="entry name" value="CBM2/CBM3_carb-bd_dom_sf"/>
</dbReference>
<keyword evidence="3 7" id="KW-0732">Signal</keyword>
<dbReference type="CDD" id="cd08547">
    <property type="entry name" value="Type_II_cohesin"/>
    <property type="match status" value="1"/>
</dbReference>
<dbReference type="PANTHER" id="PTHR11452:SF75">
    <property type="entry name" value="ALPHA-GALACTOSIDASE MEL1"/>
    <property type="match status" value="1"/>
</dbReference>
<evidence type="ECO:0000256" key="6">
    <source>
        <dbReference type="RuleBase" id="RU361168"/>
    </source>
</evidence>
<evidence type="ECO:0000256" key="7">
    <source>
        <dbReference type="SAM" id="SignalP"/>
    </source>
</evidence>
<dbReference type="PROSITE" id="PS00018">
    <property type="entry name" value="EF_HAND_1"/>
    <property type="match status" value="1"/>
</dbReference>
<dbReference type="Pfam" id="PF02368">
    <property type="entry name" value="Big_2"/>
    <property type="match status" value="1"/>
</dbReference>
<gene>
    <name evidence="10" type="ORF">PAECIP111891_00452</name>
</gene>
<comment type="similarity">
    <text evidence="1">Belongs to the glycosyl hydrolase 36 family.</text>
</comment>
<evidence type="ECO:0000256" key="4">
    <source>
        <dbReference type="ARBA" id="ARBA00022801"/>
    </source>
</evidence>
<dbReference type="Pfam" id="PF00754">
    <property type="entry name" value="F5_F8_type_C"/>
    <property type="match status" value="1"/>
</dbReference>
<dbReference type="PROSITE" id="PS50022">
    <property type="entry name" value="FA58C_3"/>
    <property type="match status" value="1"/>
</dbReference>
<dbReference type="InterPro" id="IPR000421">
    <property type="entry name" value="FA58C"/>
</dbReference>
<dbReference type="PANTHER" id="PTHR11452">
    <property type="entry name" value="ALPHA-GALACTOSIDASE/ALPHA-N-ACETYLGALACTOSAMINIDASE"/>
    <property type="match status" value="1"/>
</dbReference>
<dbReference type="Gene3D" id="2.60.40.1080">
    <property type="match status" value="1"/>
</dbReference>
<reference evidence="10" key="1">
    <citation type="submission" date="2022-01" db="EMBL/GenBank/DDBJ databases">
        <authorList>
            <person name="Criscuolo A."/>
        </authorList>
    </citation>
    <scope>NUCLEOTIDE SEQUENCE</scope>
    <source>
        <strain evidence="10">CIP111891</strain>
    </source>
</reference>
<evidence type="ECO:0000259" key="8">
    <source>
        <dbReference type="PROSITE" id="PS50022"/>
    </source>
</evidence>
<dbReference type="Gene3D" id="2.60.40.680">
    <property type="match status" value="1"/>
</dbReference>
<dbReference type="InterPro" id="IPR003343">
    <property type="entry name" value="Big_2"/>
</dbReference>
<feature type="domain" description="Dockerin" evidence="9">
    <location>
        <begin position="801"/>
        <end position="863"/>
    </location>
</feature>
<proteinExistence type="inferred from homology"/>
<keyword evidence="5 6" id="KW-0326">Glycosidase</keyword>
<dbReference type="Proteomes" id="UP000838821">
    <property type="component" value="Unassembled WGS sequence"/>
</dbReference>
<dbReference type="EMBL" id="CAKMMW010000001">
    <property type="protein sequence ID" value="CAH1192857.1"/>
    <property type="molecule type" value="Genomic_DNA"/>
</dbReference>
<dbReference type="InterPro" id="IPR002105">
    <property type="entry name" value="Dockerin_1_rpt"/>
</dbReference>
<dbReference type="EC" id="3.2.1.22" evidence="6"/>
<dbReference type="InterPro" id="IPR036439">
    <property type="entry name" value="Dockerin_dom_sf"/>
</dbReference>
<dbReference type="CDD" id="cd14792">
    <property type="entry name" value="GH27"/>
    <property type="match status" value="1"/>
</dbReference>
<comment type="similarity">
    <text evidence="2 6">Belongs to the glycosyl hydrolase 27 family.</text>
</comment>
<dbReference type="SUPFAM" id="SSF51445">
    <property type="entry name" value="(Trans)glycosidases"/>
    <property type="match status" value="1"/>
</dbReference>
<evidence type="ECO:0000256" key="1">
    <source>
        <dbReference type="ARBA" id="ARBA00006202"/>
    </source>
</evidence>
<keyword evidence="6" id="KW-1015">Disulfide bond</keyword>
<dbReference type="InterPro" id="IPR000111">
    <property type="entry name" value="Glyco_hydro_27/36_CS"/>
</dbReference>
<organism evidence="10 11">
    <name type="scientific">Paenibacillus allorhizoplanae</name>
    <dbReference type="NCBI Taxonomy" id="2905648"/>
    <lineage>
        <taxon>Bacteria</taxon>
        <taxon>Bacillati</taxon>
        <taxon>Bacillota</taxon>
        <taxon>Bacilli</taxon>
        <taxon>Bacillales</taxon>
        <taxon>Paenibacillaceae</taxon>
        <taxon>Paenibacillus</taxon>
    </lineage>
</organism>
<dbReference type="InterPro" id="IPR013780">
    <property type="entry name" value="Glyco_hydro_b"/>
</dbReference>
<keyword evidence="4 6" id="KW-0378">Hydrolase</keyword>
<dbReference type="InterPro" id="IPR008979">
    <property type="entry name" value="Galactose-bd-like_sf"/>
</dbReference>
<protein>
    <recommendedName>
        <fullName evidence="6">Alpha-galactosidase</fullName>
        <ecNumber evidence="6">3.2.1.22</ecNumber>
    </recommendedName>
    <alternativeName>
        <fullName evidence="6">Melibiase</fullName>
    </alternativeName>
</protein>
<sequence length="863" mass="92500">MSYFMKKVVFACALVSVSMIGAVTSVYAATADAQPEASPLQDTPILAATPPMGYSTWNAVRFNVNEELIRNVADSMVSNGLRDLGYKYVNIDDGWQGTRDANGKLNANITRFPSGMKALADYVHSRGLKIGIYTDIGSIGCGGKTGSYGHYQQDVDQFAEWGYDYVKVDACGADAMGLDFKTQYQQFKDALDQANPKRDILLNICEWGKQQPWKWAPSIGHTWRVGFDIDNQGDYWNGVLYEIDRTSPHADVAGPGHFNDPDSLEVGVIADKYPGQKSLSYEESKANFSMWAVLASPLMLGLDVTTLDETDSYSSKFADIIKNAEVIAVDQDPAGIQGILVSETGGLQVWAKELSESGTLAISLLNRTDSAANITVDFAQVGLDAAVAVRDLWEHADKGQFSGSYTANVPSHGVVMLKLEGNEIGKPQTPFIPQSQMSAAATSEEIESEDNGAAMVLDGDNNTIWHTKWDKSDPLPQSITLNLGGAYDVNKIKVLPRQDGGSNGMITAYNVYTSTDGIQYTKVVSGTWAKDALAKIAEFPVTRASFIKLEATTGYNGWASAAEMNVYRIIEVPVTGVQLNTPQVSLKEGQTTELVATVLPENATNKNVTWSSSNDTVAKVEVKDGKTVVTALKDGVADITVTTVNGNFTAVSKITVQEGNDTQNALTTLSATGTVQTGQDFTVQLGLSSVTQSVYAQDMKMDYNSNVFEFVSAHVVKDGIQLVDTKKDTLGKLRFILASLGAGKGMTGDAGILELKFKAKALTQSSTGTIAVTDATLGDAQGAESKAQVSTINVNITTTPPVGIPGDMNHDGKVSIGDLGILAANYGKTSTSSDWESIKHADSNLDGKIDITDLAFLAQKIIE</sequence>
<comment type="caution">
    <text evidence="10">The sequence shown here is derived from an EMBL/GenBank/DDBJ whole genome shotgun (WGS) entry which is preliminary data.</text>
</comment>
<dbReference type="PROSITE" id="PS51766">
    <property type="entry name" value="DOCKERIN"/>
    <property type="match status" value="1"/>
</dbReference>
<dbReference type="Gene3D" id="3.20.20.70">
    <property type="entry name" value="Aldolase class I"/>
    <property type="match status" value="1"/>
</dbReference>
<dbReference type="InterPro" id="IPR041233">
    <property type="entry name" value="Melibiase_C"/>
</dbReference>
<dbReference type="InterPro" id="IPR008964">
    <property type="entry name" value="Invasin/intimin_cell_adhesion"/>
</dbReference>
<feature type="signal peptide" evidence="7">
    <location>
        <begin position="1"/>
        <end position="28"/>
    </location>
</feature>
<evidence type="ECO:0000313" key="11">
    <source>
        <dbReference type="Proteomes" id="UP000838821"/>
    </source>
</evidence>